<evidence type="ECO:0000313" key="6">
    <source>
        <dbReference type="Proteomes" id="UP000237881"/>
    </source>
</evidence>
<feature type="DNA-binding region" description="H-T-H motif" evidence="2">
    <location>
        <begin position="41"/>
        <end position="60"/>
    </location>
</feature>
<dbReference type="Proteomes" id="UP000237881">
    <property type="component" value="Unassembled WGS sequence"/>
</dbReference>
<sequence>MTTTERDSIITPIQPRARQTYDALVNATRELVRERRGAWPATSDVAERAGVSIGSLYRYFTDIRHLMATVHSDDQVFRAHRELLRAAGAAARRRPKPGARQQAEAALEALILVLSEDPDPELAAAVCE</sequence>
<keyword evidence="7" id="KW-1185">Reference proteome</keyword>
<dbReference type="InterPro" id="IPR009057">
    <property type="entry name" value="Homeodomain-like_sf"/>
</dbReference>
<evidence type="ECO:0000256" key="1">
    <source>
        <dbReference type="ARBA" id="ARBA00023125"/>
    </source>
</evidence>
<protein>
    <submittedName>
        <fullName evidence="4">TetR/AcrR family transcriptional regulator</fullName>
    </submittedName>
</protein>
<name>A0ABD6W7E3_RATRA</name>
<dbReference type="PROSITE" id="PS50977">
    <property type="entry name" value="HTH_TETR_2"/>
    <property type="match status" value="1"/>
</dbReference>
<organism evidence="4 6">
    <name type="scientific">Rathayibacter rathayi</name>
    <name type="common">Corynebacterium rathayi</name>
    <dbReference type="NCBI Taxonomy" id="33887"/>
    <lineage>
        <taxon>Bacteria</taxon>
        <taxon>Bacillati</taxon>
        <taxon>Actinomycetota</taxon>
        <taxon>Actinomycetes</taxon>
        <taxon>Micrococcales</taxon>
        <taxon>Microbacteriaceae</taxon>
        <taxon>Rathayibacter</taxon>
    </lineage>
</organism>
<proteinExistence type="predicted"/>
<dbReference type="EMBL" id="PSUL01000030">
    <property type="protein sequence ID" value="PPF11726.1"/>
    <property type="molecule type" value="Genomic_DNA"/>
</dbReference>
<keyword evidence="1 2" id="KW-0238">DNA-binding</keyword>
<evidence type="ECO:0000256" key="2">
    <source>
        <dbReference type="PROSITE-ProRule" id="PRU00335"/>
    </source>
</evidence>
<dbReference type="EMBL" id="PSVT01000019">
    <property type="protein sequence ID" value="PPH76040.1"/>
    <property type="molecule type" value="Genomic_DNA"/>
</dbReference>
<gene>
    <name evidence="4" type="ORF">C5C04_11610</name>
    <name evidence="5" type="ORF">C5C40_09780</name>
</gene>
<dbReference type="InterPro" id="IPR001647">
    <property type="entry name" value="HTH_TetR"/>
</dbReference>
<dbReference type="AlphaFoldDB" id="A0ABD6W7E3"/>
<reference evidence="6 7" key="1">
    <citation type="submission" date="2018-02" db="EMBL/GenBank/DDBJ databases">
        <title>Bacteriophage NCPPB3778 and a type I-E CRISPR drive the evolution of the US Biological Select Agent, Rathayibacter toxicus.</title>
        <authorList>
            <person name="Davis E.W.II."/>
            <person name="Tabima J.F."/>
            <person name="Weisberg A.J."/>
            <person name="Lopes L.D."/>
            <person name="Wiseman M.S."/>
            <person name="Wiseman M.S."/>
            <person name="Pupko T."/>
            <person name="Belcher M.S."/>
            <person name="Sechler A.J."/>
            <person name="Tancos M.A."/>
            <person name="Schroeder B.K."/>
            <person name="Murray T.D."/>
            <person name="Luster D.G."/>
            <person name="Schneider W.L."/>
            <person name="Rogers E."/>
            <person name="Andreote F.D."/>
            <person name="Grunwald N.J."/>
            <person name="Putnam M.L."/>
            <person name="Chang J.H."/>
        </authorList>
    </citation>
    <scope>NUCLEOTIDE SEQUENCE [LARGE SCALE GENOMIC DNA]</scope>
    <source>
        <strain evidence="5 7">AY1D6</strain>
        <strain evidence="4 6">AY1I9</strain>
    </source>
</reference>
<evidence type="ECO:0000313" key="5">
    <source>
        <dbReference type="EMBL" id="PPH76040.1"/>
    </source>
</evidence>
<dbReference type="SUPFAM" id="SSF46689">
    <property type="entry name" value="Homeodomain-like"/>
    <property type="match status" value="1"/>
</dbReference>
<dbReference type="Gene3D" id="1.10.357.10">
    <property type="entry name" value="Tetracycline Repressor, domain 2"/>
    <property type="match status" value="1"/>
</dbReference>
<dbReference type="GO" id="GO:0003677">
    <property type="term" value="F:DNA binding"/>
    <property type="evidence" value="ECO:0007669"/>
    <property type="project" value="UniProtKB-UniRule"/>
</dbReference>
<evidence type="ECO:0000259" key="3">
    <source>
        <dbReference type="PROSITE" id="PS50977"/>
    </source>
</evidence>
<dbReference type="Proteomes" id="UP000239698">
    <property type="component" value="Unassembled WGS sequence"/>
</dbReference>
<evidence type="ECO:0000313" key="7">
    <source>
        <dbReference type="Proteomes" id="UP000239698"/>
    </source>
</evidence>
<dbReference type="Pfam" id="PF00440">
    <property type="entry name" value="TetR_N"/>
    <property type="match status" value="1"/>
</dbReference>
<accession>A0ABD6W7E3</accession>
<evidence type="ECO:0000313" key="4">
    <source>
        <dbReference type="EMBL" id="PPF11726.1"/>
    </source>
</evidence>
<comment type="caution">
    <text evidence="4">The sequence shown here is derived from an EMBL/GenBank/DDBJ whole genome shotgun (WGS) entry which is preliminary data.</text>
</comment>
<dbReference type="KEGG" id="rry:C1O28_10000"/>
<feature type="domain" description="HTH tetR-type" evidence="3">
    <location>
        <begin position="18"/>
        <end position="78"/>
    </location>
</feature>